<gene>
    <name evidence="1" type="ORF">GCM10007874_02330</name>
</gene>
<keyword evidence="2" id="KW-1185">Reference proteome</keyword>
<reference evidence="2" key="1">
    <citation type="journal article" date="2019" name="Int. J. Syst. Evol. Microbiol.">
        <title>The Global Catalogue of Microorganisms (GCM) 10K type strain sequencing project: providing services to taxonomists for standard genome sequencing and annotation.</title>
        <authorList>
            <consortium name="The Broad Institute Genomics Platform"/>
            <consortium name="The Broad Institute Genome Sequencing Center for Infectious Disease"/>
            <person name="Wu L."/>
            <person name="Ma J."/>
        </authorList>
    </citation>
    <scope>NUCLEOTIDE SEQUENCE [LARGE SCALE GENOMIC DNA]</scope>
    <source>
        <strain evidence="2">NBRC 101365</strain>
    </source>
</reference>
<protein>
    <recommendedName>
        <fullName evidence="3">Glycosyl transferase family 2</fullName>
    </recommendedName>
</protein>
<dbReference type="InterPro" id="IPR029044">
    <property type="entry name" value="Nucleotide-diphossugar_trans"/>
</dbReference>
<organism evidence="1 2">
    <name type="scientific">Labrys miyagiensis</name>
    <dbReference type="NCBI Taxonomy" id="346912"/>
    <lineage>
        <taxon>Bacteria</taxon>
        <taxon>Pseudomonadati</taxon>
        <taxon>Pseudomonadota</taxon>
        <taxon>Alphaproteobacteria</taxon>
        <taxon>Hyphomicrobiales</taxon>
        <taxon>Xanthobacteraceae</taxon>
        <taxon>Labrys</taxon>
    </lineage>
</organism>
<evidence type="ECO:0000313" key="2">
    <source>
        <dbReference type="Proteomes" id="UP001156882"/>
    </source>
</evidence>
<accession>A0ABQ6CA86</accession>
<evidence type="ECO:0008006" key="3">
    <source>
        <dbReference type="Google" id="ProtNLM"/>
    </source>
</evidence>
<proteinExistence type="predicted"/>
<dbReference type="EMBL" id="BSPC01000005">
    <property type="protein sequence ID" value="GLS17218.1"/>
    <property type="molecule type" value="Genomic_DNA"/>
</dbReference>
<dbReference type="SUPFAM" id="SSF53448">
    <property type="entry name" value="Nucleotide-diphospho-sugar transferases"/>
    <property type="match status" value="1"/>
</dbReference>
<comment type="caution">
    <text evidence="1">The sequence shown here is derived from an EMBL/GenBank/DDBJ whole genome shotgun (WGS) entry which is preliminary data.</text>
</comment>
<dbReference type="Proteomes" id="UP001156882">
    <property type="component" value="Unassembled WGS sequence"/>
</dbReference>
<name>A0ABQ6CA86_9HYPH</name>
<sequence length="306" mass="34105">MLQRFIGVLHIVYRSYGGENQKGRPSYYSKLLALESTIRAFEELQKGAAELIFLNDGPIPEDRLRVMEASGEIIARANLGMRGSIKAGMALPAQRRWKPGDLVWFAEDDYLYLPQAFADLLKATELFPQAAYFGLYAQIGDRLPSGNPTDETRVPASWQDSEVTLVNGHPWRRALSTTSTFGARVKPVLEDRRMMDMAMESGGAFDHTTCLMYQGHMPYPMFALTEPLRSTKDAKDWLRRAAISAVRAGLNGYQAMRRVTGSSIRLLVAPEPALSTHLETAYLASGNDWEAVARSTKKWAQARGLA</sequence>
<evidence type="ECO:0000313" key="1">
    <source>
        <dbReference type="EMBL" id="GLS17218.1"/>
    </source>
</evidence>